<dbReference type="EMBL" id="ML178821">
    <property type="protein sequence ID" value="TFL02748.1"/>
    <property type="molecule type" value="Genomic_DNA"/>
</dbReference>
<dbReference type="OrthoDB" id="3262817at2759"/>
<dbReference type="STRING" id="1884261.A0A5C3QN32"/>
<feature type="compositionally biased region" description="Pro residues" evidence="1">
    <location>
        <begin position="177"/>
        <end position="186"/>
    </location>
</feature>
<keyword evidence="3" id="KW-1185">Reference proteome</keyword>
<accession>A0A5C3QN32</accession>
<name>A0A5C3QN32_9AGAR</name>
<evidence type="ECO:0000256" key="1">
    <source>
        <dbReference type="SAM" id="MobiDB-lite"/>
    </source>
</evidence>
<evidence type="ECO:0000313" key="2">
    <source>
        <dbReference type="EMBL" id="TFL02748.1"/>
    </source>
</evidence>
<feature type="compositionally biased region" description="Low complexity" evidence="1">
    <location>
        <begin position="145"/>
        <end position="157"/>
    </location>
</feature>
<dbReference type="Proteomes" id="UP000305067">
    <property type="component" value="Unassembled WGS sequence"/>
</dbReference>
<feature type="region of interest" description="Disordered" evidence="1">
    <location>
        <begin position="143"/>
        <end position="329"/>
    </location>
</feature>
<proteinExistence type="predicted"/>
<feature type="compositionally biased region" description="Basic and acidic residues" evidence="1">
    <location>
        <begin position="282"/>
        <end position="291"/>
    </location>
</feature>
<sequence length="442" mass="49181">MYLSSFDPEIKEQEAKVPFISISHGKDTMPMLVRRPDTLEELKRIALRKYPALRRALKIHAFIPAERFGLGEDTIIGGDAYVWVKECLVRLVWVEVEVVEGEDDEVDEEYVAVRLEKTNEAVAVEITGDALIQDEEQVPDELAATSTLKTTTTTTTTGIYVQSHSPPPHHEDADPDLPSPVPSPKPLPERRPDLVQYDEEEHDELEPSRVPFVPRQPASPVKRKGKLLLSDDEDDIQEVVLPRKKKVLREESEEEEQSPFTSSKNAARGGSLKMGGAGKVVGDVKPKKMVDEPVAPASQSTIKKERVSKTGTYPTPLHSPSHTNTTSLEQLRNPALANSSSDDKESESFLVTISHPHSGKEVRCKVRGRNAIKKVVDGACKGLRLDAHRTELYHNVTYQDEMDEAVTEKYICSKDETVAQAGIREGAKLILIVDGEEDEESE</sequence>
<gene>
    <name evidence="2" type="ORF">BDV98DRAFT_403028</name>
</gene>
<reference evidence="2 3" key="1">
    <citation type="journal article" date="2019" name="Nat. Ecol. Evol.">
        <title>Megaphylogeny resolves global patterns of mushroom evolution.</title>
        <authorList>
            <person name="Varga T."/>
            <person name="Krizsan K."/>
            <person name="Foldi C."/>
            <person name="Dima B."/>
            <person name="Sanchez-Garcia M."/>
            <person name="Sanchez-Ramirez S."/>
            <person name="Szollosi G.J."/>
            <person name="Szarkandi J.G."/>
            <person name="Papp V."/>
            <person name="Albert L."/>
            <person name="Andreopoulos W."/>
            <person name="Angelini C."/>
            <person name="Antonin V."/>
            <person name="Barry K.W."/>
            <person name="Bougher N.L."/>
            <person name="Buchanan P."/>
            <person name="Buyck B."/>
            <person name="Bense V."/>
            <person name="Catcheside P."/>
            <person name="Chovatia M."/>
            <person name="Cooper J."/>
            <person name="Damon W."/>
            <person name="Desjardin D."/>
            <person name="Finy P."/>
            <person name="Geml J."/>
            <person name="Haridas S."/>
            <person name="Hughes K."/>
            <person name="Justo A."/>
            <person name="Karasinski D."/>
            <person name="Kautmanova I."/>
            <person name="Kiss B."/>
            <person name="Kocsube S."/>
            <person name="Kotiranta H."/>
            <person name="LaButti K.M."/>
            <person name="Lechner B.E."/>
            <person name="Liimatainen K."/>
            <person name="Lipzen A."/>
            <person name="Lukacs Z."/>
            <person name="Mihaltcheva S."/>
            <person name="Morgado L.N."/>
            <person name="Niskanen T."/>
            <person name="Noordeloos M.E."/>
            <person name="Ohm R.A."/>
            <person name="Ortiz-Santana B."/>
            <person name="Ovrebo C."/>
            <person name="Racz N."/>
            <person name="Riley R."/>
            <person name="Savchenko A."/>
            <person name="Shiryaev A."/>
            <person name="Soop K."/>
            <person name="Spirin V."/>
            <person name="Szebenyi C."/>
            <person name="Tomsovsky M."/>
            <person name="Tulloss R.E."/>
            <person name="Uehling J."/>
            <person name="Grigoriev I.V."/>
            <person name="Vagvolgyi C."/>
            <person name="Papp T."/>
            <person name="Martin F.M."/>
            <person name="Miettinen O."/>
            <person name="Hibbett D.S."/>
            <person name="Nagy L.G."/>
        </authorList>
    </citation>
    <scope>NUCLEOTIDE SEQUENCE [LARGE SCALE GENOMIC DNA]</scope>
    <source>
        <strain evidence="2 3">CBS 309.79</strain>
    </source>
</reference>
<dbReference type="AlphaFoldDB" id="A0A5C3QN32"/>
<organism evidence="2 3">
    <name type="scientific">Pterulicium gracile</name>
    <dbReference type="NCBI Taxonomy" id="1884261"/>
    <lineage>
        <taxon>Eukaryota</taxon>
        <taxon>Fungi</taxon>
        <taxon>Dikarya</taxon>
        <taxon>Basidiomycota</taxon>
        <taxon>Agaricomycotina</taxon>
        <taxon>Agaricomycetes</taxon>
        <taxon>Agaricomycetidae</taxon>
        <taxon>Agaricales</taxon>
        <taxon>Pleurotineae</taxon>
        <taxon>Pterulaceae</taxon>
        <taxon>Pterulicium</taxon>
    </lineage>
</organism>
<protein>
    <submittedName>
        <fullName evidence="2">Uncharacterized protein</fullName>
    </submittedName>
</protein>
<evidence type="ECO:0000313" key="3">
    <source>
        <dbReference type="Proteomes" id="UP000305067"/>
    </source>
</evidence>
<feature type="compositionally biased region" description="Polar residues" evidence="1">
    <location>
        <begin position="309"/>
        <end position="329"/>
    </location>
</feature>